<feature type="compositionally biased region" description="Polar residues" evidence="1">
    <location>
        <begin position="67"/>
        <end position="83"/>
    </location>
</feature>
<gene>
    <name evidence="2" type="ORF">STAS_23912</name>
</gene>
<dbReference type="Proteomes" id="UP000325081">
    <property type="component" value="Unassembled WGS sequence"/>
</dbReference>
<evidence type="ECO:0000313" key="3">
    <source>
        <dbReference type="Proteomes" id="UP000325081"/>
    </source>
</evidence>
<comment type="caution">
    <text evidence="2">The sequence shown here is derived from an EMBL/GenBank/DDBJ whole genome shotgun (WGS) entry which is preliminary data.</text>
</comment>
<dbReference type="EMBL" id="BKCP01007638">
    <property type="protein sequence ID" value="GER46850.1"/>
    <property type="molecule type" value="Genomic_DNA"/>
</dbReference>
<protein>
    <submittedName>
        <fullName evidence="2">Alpha-fetoprotein</fullName>
    </submittedName>
</protein>
<accession>A0A5A7QNV7</accession>
<evidence type="ECO:0000313" key="2">
    <source>
        <dbReference type="EMBL" id="GER46850.1"/>
    </source>
</evidence>
<keyword evidence="3" id="KW-1185">Reference proteome</keyword>
<feature type="region of interest" description="Disordered" evidence="1">
    <location>
        <begin position="34"/>
        <end position="53"/>
    </location>
</feature>
<name>A0A5A7QNV7_STRAF</name>
<dbReference type="AlphaFoldDB" id="A0A5A7QNV7"/>
<feature type="region of interest" description="Disordered" evidence="1">
    <location>
        <begin position="67"/>
        <end position="114"/>
    </location>
</feature>
<evidence type="ECO:0000256" key="1">
    <source>
        <dbReference type="SAM" id="MobiDB-lite"/>
    </source>
</evidence>
<proteinExistence type="predicted"/>
<organism evidence="2 3">
    <name type="scientific">Striga asiatica</name>
    <name type="common">Asiatic witchweed</name>
    <name type="synonym">Buchnera asiatica</name>
    <dbReference type="NCBI Taxonomy" id="4170"/>
    <lineage>
        <taxon>Eukaryota</taxon>
        <taxon>Viridiplantae</taxon>
        <taxon>Streptophyta</taxon>
        <taxon>Embryophyta</taxon>
        <taxon>Tracheophyta</taxon>
        <taxon>Spermatophyta</taxon>
        <taxon>Magnoliopsida</taxon>
        <taxon>eudicotyledons</taxon>
        <taxon>Gunneridae</taxon>
        <taxon>Pentapetalae</taxon>
        <taxon>asterids</taxon>
        <taxon>lamiids</taxon>
        <taxon>Lamiales</taxon>
        <taxon>Orobanchaceae</taxon>
        <taxon>Buchnereae</taxon>
        <taxon>Striga</taxon>
    </lineage>
</organism>
<dbReference type="OrthoDB" id="1835815at2759"/>
<sequence length="495" mass="56342">MNPNTLIPDTNPTVSLATSTSPALFQAATVVISDPQQRPTTRPALPVAPPSKLDLTASTHTQANLLESENYNSNMVKTRNAGPSMSKDKGTAITVAPPESSNHSNSDSEDETTPLARTHGIPFLVFNDSEVAAYKRLAAHTMPNPRAIEWATMKALHIDERVRSYLKVLNLEKYATRDNFTAFRTLTLECFSTIEMHDNGNYLTCRLDGKEVKITDKVLCDIYGLKTTGARKKPGDFQTDRHWASFSPCKTFHKIGPSAGLIKELPIAVVHKFLPYHIFEKKEANKVSEQEVFVLWAMCEKKPICLLNFLKRRHTPKNTVEEGIGPMGIGYIKLKSGGFLDRHFKFQPYTERKCYKAYVKEMKRAAAEATLSTQDTGGPSQQAADEIADPIEHTPGDEEEPAQLQSHHGIPDALFEQAPKWFVEHQKRQDEYQTRQEEYLRTIHAEVSSHNARLEAYIAKNDKRWDQWEETHETHEARWDHWEQKQYAQWNQWND</sequence>
<reference evidence="3" key="1">
    <citation type="journal article" date="2019" name="Curr. Biol.">
        <title>Genome Sequence of Striga asiatica Provides Insight into the Evolution of Plant Parasitism.</title>
        <authorList>
            <person name="Yoshida S."/>
            <person name="Kim S."/>
            <person name="Wafula E.K."/>
            <person name="Tanskanen J."/>
            <person name="Kim Y.M."/>
            <person name="Honaas L."/>
            <person name="Yang Z."/>
            <person name="Spallek T."/>
            <person name="Conn C.E."/>
            <person name="Ichihashi Y."/>
            <person name="Cheong K."/>
            <person name="Cui S."/>
            <person name="Der J.P."/>
            <person name="Gundlach H."/>
            <person name="Jiao Y."/>
            <person name="Hori C."/>
            <person name="Ishida J.K."/>
            <person name="Kasahara H."/>
            <person name="Kiba T."/>
            <person name="Kim M.S."/>
            <person name="Koo N."/>
            <person name="Laohavisit A."/>
            <person name="Lee Y.H."/>
            <person name="Lumba S."/>
            <person name="McCourt P."/>
            <person name="Mortimer J.C."/>
            <person name="Mutuku J.M."/>
            <person name="Nomura T."/>
            <person name="Sasaki-Sekimoto Y."/>
            <person name="Seto Y."/>
            <person name="Wang Y."/>
            <person name="Wakatake T."/>
            <person name="Sakakibara H."/>
            <person name="Demura T."/>
            <person name="Yamaguchi S."/>
            <person name="Yoneyama K."/>
            <person name="Manabe R.I."/>
            <person name="Nelson D.C."/>
            <person name="Schulman A.H."/>
            <person name="Timko M.P."/>
            <person name="dePamphilis C.W."/>
            <person name="Choi D."/>
            <person name="Shirasu K."/>
        </authorList>
    </citation>
    <scope>NUCLEOTIDE SEQUENCE [LARGE SCALE GENOMIC DNA]</scope>
    <source>
        <strain evidence="3">cv. UVA1</strain>
    </source>
</reference>